<dbReference type="OrthoDB" id="7355539at2"/>
<sequence length="121" mass="13769">MARIKYTSRISTVGDTEPFTTAEEAWLWYARCQIARDDGVRFHLGRGDVARPCEPDDIVREVQRLYRVRVLRRSHLTVLGRFGRQLTPPNPHGGDGQGEAILWDEALDRLTTPLRNKGIVG</sequence>
<accession>A0A364P399</accession>
<name>A0A364P399_9PROT</name>
<organism evidence="1 2">
    <name type="scientific">Paramagnetospirillum kuznetsovii</name>
    <dbReference type="NCBI Taxonomy" id="2053833"/>
    <lineage>
        <taxon>Bacteria</taxon>
        <taxon>Pseudomonadati</taxon>
        <taxon>Pseudomonadota</taxon>
        <taxon>Alphaproteobacteria</taxon>
        <taxon>Rhodospirillales</taxon>
        <taxon>Magnetospirillaceae</taxon>
        <taxon>Paramagnetospirillum</taxon>
    </lineage>
</organism>
<evidence type="ECO:0000313" key="2">
    <source>
        <dbReference type="Proteomes" id="UP000251075"/>
    </source>
</evidence>
<dbReference type="Proteomes" id="UP000251075">
    <property type="component" value="Unassembled WGS sequence"/>
</dbReference>
<reference evidence="1 2" key="1">
    <citation type="submission" date="2017-11" db="EMBL/GenBank/DDBJ databases">
        <title>Draft genome sequence of magnetotactic bacterium Magnetospirillum kuznetsovii LBB-42.</title>
        <authorList>
            <person name="Grouzdev D.S."/>
            <person name="Rysina M.S."/>
            <person name="Baslerov R.V."/>
            <person name="Koziaeva V."/>
        </authorList>
    </citation>
    <scope>NUCLEOTIDE SEQUENCE [LARGE SCALE GENOMIC DNA]</scope>
    <source>
        <strain evidence="1 2">LBB-42</strain>
    </source>
</reference>
<dbReference type="EMBL" id="PGTO01000001">
    <property type="protein sequence ID" value="RAU23822.1"/>
    <property type="molecule type" value="Genomic_DNA"/>
</dbReference>
<dbReference type="RefSeq" id="WP_112142053.1">
    <property type="nucleotide sequence ID" value="NZ_PGTO01000001.1"/>
</dbReference>
<evidence type="ECO:0000313" key="1">
    <source>
        <dbReference type="EMBL" id="RAU23822.1"/>
    </source>
</evidence>
<comment type="caution">
    <text evidence="1">The sequence shown here is derived from an EMBL/GenBank/DDBJ whole genome shotgun (WGS) entry which is preliminary data.</text>
</comment>
<protein>
    <submittedName>
        <fullName evidence="1">Uncharacterized protein</fullName>
    </submittedName>
</protein>
<keyword evidence="2" id="KW-1185">Reference proteome</keyword>
<proteinExistence type="predicted"/>
<dbReference type="AlphaFoldDB" id="A0A364P399"/>
<gene>
    <name evidence="1" type="ORF">CU669_01660</name>
</gene>